<keyword evidence="4" id="KW-1185">Reference proteome</keyword>
<evidence type="ECO:0000256" key="1">
    <source>
        <dbReference type="ARBA" id="ARBA00004191"/>
    </source>
</evidence>
<dbReference type="AlphaFoldDB" id="A0A2Z6N1F4"/>
<dbReference type="GO" id="GO:0004650">
    <property type="term" value="F:polygalacturonase activity"/>
    <property type="evidence" value="ECO:0007669"/>
    <property type="project" value="InterPro"/>
</dbReference>
<gene>
    <name evidence="3" type="ORF">TSUD_292400</name>
</gene>
<dbReference type="EMBL" id="DF973725">
    <property type="protein sequence ID" value="GAU38658.1"/>
    <property type="molecule type" value="Genomic_DNA"/>
</dbReference>
<evidence type="ECO:0008006" key="5">
    <source>
        <dbReference type="Google" id="ProtNLM"/>
    </source>
</evidence>
<accession>A0A2Z6N1F4</accession>
<evidence type="ECO:0000313" key="4">
    <source>
        <dbReference type="Proteomes" id="UP000242715"/>
    </source>
</evidence>
<dbReference type="SUPFAM" id="SSF51126">
    <property type="entry name" value="Pectin lyase-like"/>
    <property type="match status" value="1"/>
</dbReference>
<proteinExistence type="predicted"/>
<evidence type="ECO:0000256" key="2">
    <source>
        <dbReference type="ARBA" id="ARBA00022512"/>
    </source>
</evidence>
<dbReference type="Proteomes" id="UP000242715">
    <property type="component" value="Unassembled WGS sequence"/>
</dbReference>
<dbReference type="OrthoDB" id="1706999at2759"/>
<dbReference type="Gene3D" id="2.160.20.10">
    <property type="entry name" value="Single-stranded right-handed beta-helix, Pectin lyase-like"/>
    <property type="match status" value="1"/>
</dbReference>
<comment type="subcellular location">
    <subcellularLocation>
        <location evidence="1">Secreted</location>
        <location evidence="1">Cell wall</location>
    </subcellularLocation>
</comment>
<dbReference type="PANTHER" id="PTHR33928">
    <property type="entry name" value="POLYGALACTURONASE QRT3"/>
    <property type="match status" value="1"/>
</dbReference>
<protein>
    <recommendedName>
        <fullName evidence="5">Pectate lyase superfamily protein domain-containing protein</fullName>
    </recommendedName>
</protein>
<dbReference type="InterPro" id="IPR039279">
    <property type="entry name" value="QRT3-like"/>
</dbReference>
<sequence>MNNPRVFHVTSYGADPTGNSDSTEALFAAIADAAMQSNGLQKGHLLEAIKNLAGAQINLEGGNYMISRSLKFPAALGTSWLLRFDYSVLNSKTRLSLHGVDRPLN</sequence>
<dbReference type="InterPro" id="IPR012334">
    <property type="entry name" value="Pectin_lyas_fold"/>
</dbReference>
<organism evidence="3 4">
    <name type="scientific">Trifolium subterraneum</name>
    <name type="common">Subterranean clover</name>
    <dbReference type="NCBI Taxonomy" id="3900"/>
    <lineage>
        <taxon>Eukaryota</taxon>
        <taxon>Viridiplantae</taxon>
        <taxon>Streptophyta</taxon>
        <taxon>Embryophyta</taxon>
        <taxon>Tracheophyta</taxon>
        <taxon>Spermatophyta</taxon>
        <taxon>Magnoliopsida</taxon>
        <taxon>eudicotyledons</taxon>
        <taxon>Gunneridae</taxon>
        <taxon>Pentapetalae</taxon>
        <taxon>rosids</taxon>
        <taxon>fabids</taxon>
        <taxon>Fabales</taxon>
        <taxon>Fabaceae</taxon>
        <taxon>Papilionoideae</taxon>
        <taxon>50 kb inversion clade</taxon>
        <taxon>NPAAA clade</taxon>
        <taxon>Hologalegina</taxon>
        <taxon>IRL clade</taxon>
        <taxon>Trifolieae</taxon>
        <taxon>Trifolium</taxon>
    </lineage>
</organism>
<dbReference type="InterPro" id="IPR011050">
    <property type="entry name" value="Pectin_lyase_fold/virulence"/>
</dbReference>
<name>A0A2Z6N1F4_TRISU</name>
<dbReference type="PANTHER" id="PTHR33928:SF7">
    <property type="entry name" value="POLYGALACTURONASE QRT3"/>
    <property type="match status" value="1"/>
</dbReference>
<evidence type="ECO:0000313" key="3">
    <source>
        <dbReference type="EMBL" id="GAU38658.1"/>
    </source>
</evidence>
<reference evidence="4" key="1">
    <citation type="journal article" date="2017" name="Front. Plant Sci.">
        <title>Climate Clever Clovers: New Paradigm to Reduce the Environmental Footprint of Ruminants by Breeding Low Methanogenic Forages Utilizing Haplotype Variation.</title>
        <authorList>
            <person name="Kaur P."/>
            <person name="Appels R."/>
            <person name="Bayer P.E."/>
            <person name="Keeble-Gagnere G."/>
            <person name="Wang J."/>
            <person name="Hirakawa H."/>
            <person name="Shirasawa K."/>
            <person name="Vercoe P."/>
            <person name="Stefanova K."/>
            <person name="Durmic Z."/>
            <person name="Nichols P."/>
            <person name="Revell C."/>
            <person name="Isobe S.N."/>
            <person name="Edwards D."/>
            <person name="Erskine W."/>
        </authorList>
    </citation>
    <scope>NUCLEOTIDE SEQUENCE [LARGE SCALE GENOMIC DNA]</scope>
    <source>
        <strain evidence="4">cv. Daliak</strain>
    </source>
</reference>
<keyword evidence="2" id="KW-0964">Secreted</keyword>
<keyword evidence="2" id="KW-0134">Cell wall</keyword>